<feature type="transmembrane region" description="Helical" evidence="6">
    <location>
        <begin position="27"/>
        <end position="47"/>
    </location>
</feature>
<comment type="caution">
    <text evidence="7">The sequence shown here is derived from an EMBL/GenBank/DDBJ whole genome shotgun (WGS) entry which is preliminary data.</text>
</comment>
<gene>
    <name evidence="7" type="primary">Slc2A10-L</name>
    <name evidence="7" type="ORF">Hamer_G032150</name>
</gene>
<dbReference type="PANTHER" id="PTHR48020:SF12">
    <property type="entry name" value="PROTON MYO-INOSITOL COTRANSPORTER"/>
    <property type="match status" value="1"/>
</dbReference>
<evidence type="ECO:0000256" key="4">
    <source>
        <dbReference type="ARBA" id="ARBA00022989"/>
    </source>
</evidence>
<dbReference type="Pfam" id="PF00083">
    <property type="entry name" value="Sugar_tr"/>
    <property type="match status" value="1"/>
</dbReference>
<dbReference type="Gene3D" id="1.20.1250.20">
    <property type="entry name" value="MFS general substrate transporter like domains"/>
    <property type="match status" value="1"/>
</dbReference>
<keyword evidence="7" id="KW-0762">Sugar transport</keyword>
<feature type="transmembrane region" description="Helical" evidence="6">
    <location>
        <begin position="59"/>
        <end position="78"/>
    </location>
</feature>
<dbReference type="AlphaFoldDB" id="A0A8J5MHG4"/>
<organism evidence="7 8">
    <name type="scientific">Homarus americanus</name>
    <name type="common">American lobster</name>
    <dbReference type="NCBI Taxonomy" id="6706"/>
    <lineage>
        <taxon>Eukaryota</taxon>
        <taxon>Metazoa</taxon>
        <taxon>Ecdysozoa</taxon>
        <taxon>Arthropoda</taxon>
        <taxon>Crustacea</taxon>
        <taxon>Multicrustacea</taxon>
        <taxon>Malacostraca</taxon>
        <taxon>Eumalacostraca</taxon>
        <taxon>Eucarida</taxon>
        <taxon>Decapoda</taxon>
        <taxon>Pleocyemata</taxon>
        <taxon>Astacidea</taxon>
        <taxon>Nephropoidea</taxon>
        <taxon>Nephropidae</taxon>
        <taxon>Homarus</taxon>
    </lineage>
</organism>
<protein>
    <submittedName>
        <fullName evidence="7">Solute carrier family 2 facilitated glucose transporter member 10-like</fullName>
    </submittedName>
</protein>
<keyword evidence="8" id="KW-1185">Reference proteome</keyword>
<evidence type="ECO:0000256" key="5">
    <source>
        <dbReference type="ARBA" id="ARBA00023136"/>
    </source>
</evidence>
<dbReference type="Proteomes" id="UP000747542">
    <property type="component" value="Unassembled WGS sequence"/>
</dbReference>
<dbReference type="InterPro" id="IPR036259">
    <property type="entry name" value="MFS_trans_sf"/>
</dbReference>
<keyword evidence="5 6" id="KW-0472">Membrane</keyword>
<dbReference type="EMBL" id="JAHLQT010047018">
    <property type="protein sequence ID" value="KAG7153428.1"/>
    <property type="molecule type" value="Genomic_DNA"/>
</dbReference>
<accession>A0A8J5MHG4</accession>
<dbReference type="GO" id="GO:0016020">
    <property type="term" value="C:membrane"/>
    <property type="evidence" value="ECO:0007669"/>
    <property type="project" value="UniProtKB-SubCell"/>
</dbReference>
<dbReference type="GO" id="GO:0022857">
    <property type="term" value="F:transmembrane transporter activity"/>
    <property type="evidence" value="ECO:0007669"/>
    <property type="project" value="InterPro"/>
</dbReference>
<evidence type="ECO:0000313" key="8">
    <source>
        <dbReference type="Proteomes" id="UP000747542"/>
    </source>
</evidence>
<keyword evidence="4 6" id="KW-1133">Transmembrane helix</keyword>
<name>A0A8J5MHG4_HOMAM</name>
<sequence>MVGHGGAMGSASWAMSTEVLPISVRSFGVSFSTSAFSFSAFLIILTFNNGEPSIGLPWAFLVYSMGSVGQGVLIMIFAPETHGRSLADIENYWDAYN</sequence>
<keyword evidence="3 6" id="KW-0812">Transmembrane</keyword>
<comment type="subcellular location">
    <subcellularLocation>
        <location evidence="1">Membrane</location>
    </subcellularLocation>
</comment>
<dbReference type="SUPFAM" id="SSF103473">
    <property type="entry name" value="MFS general substrate transporter"/>
    <property type="match status" value="1"/>
</dbReference>
<evidence type="ECO:0000313" key="7">
    <source>
        <dbReference type="EMBL" id="KAG7153428.1"/>
    </source>
</evidence>
<evidence type="ECO:0000256" key="1">
    <source>
        <dbReference type="ARBA" id="ARBA00004370"/>
    </source>
</evidence>
<evidence type="ECO:0000256" key="2">
    <source>
        <dbReference type="ARBA" id="ARBA00022448"/>
    </source>
</evidence>
<dbReference type="InterPro" id="IPR050814">
    <property type="entry name" value="Myo-inositol_Transporter"/>
</dbReference>
<dbReference type="PANTHER" id="PTHR48020">
    <property type="entry name" value="PROTON MYO-INOSITOL COTRANSPORTER"/>
    <property type="match status" value="1"/>
</dbReference>
<evidence type="ECO:0000256" key="3">
    <source>
        <dbReference type="ARBA" id="ARBA00022692"/>
    </source>
</evidence>
<evidence type="ECO:0000256" key="6">
    <source>
        <dbReference type="SAM" id="Phobius"/>
    </source>
</evidence>
<dbReference type="InterPro" id="IPR005828">
    <property type="entry name" value="MFS_sugar_transport-like"/>
</dbReference>
<keyword evidence="2" id="KW-0813">Transport</keyword>
<reference evidence="7" key="1">
    <citation type="journal article" date="2021" name="Sci. Adv.">
        <title>The American lobster genome reveals insights on longevity, neural, and immune adaptations.</title>
        <authorList>
            <person name="Polinski J.M."/>
            <person name="Zimin A.V."/>
            <person name="Clark K.F."/>
            <person name="Kohn A.B."/>
            <person name="Sadowski N."/>
            <person name="Timp W."/>
            <person name="Ptitsyn A."/>
            <person name="Khanna P."/>
            <person name="Romanova D.Y."/>
            <person name="Williams P."/>
            <person name="Greenwood S.J."/>
            <person name="Moroz L.L."/>
            <person name="Walt D.R."/>
            <person name="Bodnar A.G."/>
        </authorList>
    </citation>
    <scope>NUCLEOTIDE SEQUENCE</scope>
    <source>
        <strain evidence="7">GMGI-L3</strain>
    </source>
</reference>
<proteinExistence type="predicted"/>